<protein>
    <submittedName>
        <fullName evidence="1">Pyrimidine 5'-nucleotidase</fullName>
    </submittedName>
</protein>
<dbReference type="Pfam" id="PF00702">
    <property type="entry name" value="Hydrolase"/>
    <property type="match status" value="1"/>
</dbReference>
<comment type="caution">
    <text evidence="1">The sequence shown here is derived from an EMBL/GenBank/DDBJ whole genome shotgun (WGS) entry which is preliminary data.</text>
</comment>
<dbReference type="eggNOG" id="COG0546">
    <property type="taxonomic scope" value="Bacteria"/>
</dbReference>
<dbReference type="PATRIC" id="fig|742823.3.peg.589"/>
<gene>
    <name evidence="1" type="ORF">HMPREF9465_00589</name>
</gene>
<dbReference type="STRING" id="742823.HMPREF9465_00589"/>
<dbReference type="SFLD" id="SFLDG01129">
    <property type="entry name" value="C1.5:_HAD__Beta-PGM__Phosphata"/>
    <property type="match status" value="1"/>
</dbReference>
<proteinExistence type="predicted"/>
<reference evidence="1 2" key="1">
    <citation type="submission" date="2012-05" db="EMBL/GenBank/DDBJ databases">
        <title>The Genome Sequence of Sutterella wadsworthensis 2_1_59BFAA.</title>
        <authorList>
            <consortium name="The Broad Institute Genome Sequencing Platform"/>
            <person name="Earl A."/>
            <person name="Ward D."/>
            <person name="Feldgarden M."/>
            <person name="Gevers D."/>
            <person name="Daigneault M."/>
            <person name="Strauss J."/>
            <person name="Allen-Vercoe E."/>
            <person name="Walker B."/>
            <person name="Young S.K."/>
            <person name="Zeng Q."/>
            <person name="Gargeya S."/>
            <person name="Fitzgerald M."/>
            <person name="Haas B."/>
            <person name="Abouelleil A."/>
            <person name="Alvarado L."/>
            <person name="Arachchi H.M."/>
            <person name="Berlin A.M."/>
            <person name="Chapman S.B."/>
            <person name="Goldberg J."/>
            <person name="Griggs A."/>
            <person name="Gujja S."/>
            <person name="Hansen M."/>
            <person name="Howarth C."/>
            <person name="Imamovic A."/>
            <person name="Larimer J."/>
            <person name="McCowen C."/>
            <person name="Montmayeur A."/>
            <person name="Murphy C."/>
            <person name="Neiman D."/>
            <person name="Pearson M."/>
            <person name="Priest M."/>
            <person name="Roberts A."/>
            <person name="Saif S."/>
            <person name="Shea T."/>
            <person name="Sisk P."/>
            <person name="Sykes S."/>
            <person name="Wortman J."/>
            <person name="Nusbaum C."/>
            <person name="Birren B."/>
        </authorList>
    </citation>
    <scope>NUCLEOTIDE SEQUENCE [LARGE SCALE GENOMIC DNA]</scope>
    <source>
        <strain evidence="1 2">2_1_59BFAA</strain>
    </source>
</reference>
<dbReference type="InterPro" id="IPR036412">
    <property type="entry name" value="HAD-like_sf"/>
</dbReference>
<organism evidence="1 2">
    <name type="scientific">Sutterella wadsworthensis 2_1_59BFAA</name>
    <dbReference type="NCBI Taxonomy" id="742823"/>
    <lineage>
        <taxon>Bacteria</taxon>
        <taxon>Pseudomonadati</taxon>
        <taxon>Pseudomonadota</taxon>
        <taxon>Betaproteobacteria</taxon>
        <taxon>Burkholderiales</taxon>
        <taxon>Sutterellaceae</taxon>
        <taxon>Sutterella</taxon>
    </lineage>
</organism>
<dbReference type="NCBIfam" id="TIGR01993">
    <property type="entry name" value="Pyr-5-nucltdase"/>
    <property type="match status" value="1"/>
</dbReference>
<dbReference type="Proteomes" id="UP000005835">
    <property type="component" value="Unassembled WGS sequence"/>
</dbReference>
<dbReference type="InterPro" id="IPR010237">
    <property type="entry name" value="Pyr-5-nucltdase"/>
</dbReference>
<name>K1JNC3_9BURK</name>
<dbReference type="InterPro" id="IPR006439">
    <property type="entry name" value="HAD-SF_hydro_IA"/>
</dbReference>
<dbReference type="Gene3D" id="1.10.150.450">
    <property type="match status" value="1"/>
</dbReference>
<dbReference type="PANTHER" id="PTHR12725">
    <property type="entry name" value="HALOACID DEHALOGENASE-LIKE HYDROLASE"/>
    <property type="match status" value="1"/>
</dbReference>
<dbReference type="SFLD" id="SFLDS00003">
    <property type="entry name" value="Haloacid_Dehalogenase"/>
    <property type="match status" value="1"/>
</dbReference>
<dbReference type="Gene3D" id="3.40.50.1000">
    <property type="entry name" value="HAD superfamily/HAD-like"/>
    <property type="match status" value="1"/>
</dbReference>
<sequence>MPKLWLFDLDDTLFEASGGMLHKIHLLMNEYMCRELGMEWEEASALRRHYWSVYGATFLGLWRHHGIDPRDFLSFAHDFDPRLYIQFSGCPAEDVKRLPGRKVVFTNGPRNYARAVLEALELDHVVDGLVASTDMHALGQWRPKPSRLMFLMTCRRWGVSPADTVFVDDSPMNLMAAHAEGIRTVWCTGYRKKNGKLANRIVRPCADFTIGHIRELSRLQFGTPDDRIFSNGCLNVLTHRRSLCAA</sequence>
<accession>K1JNC3</accession>
<dbReference type="AlphaFoldDB" id="K1JNC3"/>
<dbReference type="HOGENOM" id="CLU_059493_2_0_4"/>
<evidence type="ECO:0000313" key="1">
    <source>
        <dbReference type="EMBL" id="EKB31721.1"/>
    </source>
</evidence>
<dbReference type="NCBIfam" id="TIGR01509">
    <property type="entry name" value="HAD-SF-IA-v3"/>
    <property type="match status" value="1"/>
</dbReference>
<dbReference type="PANTHER" id="PTHR12725:SF117">
    <property type="entry name" value="HALOACID DEHALOGENASE-LIKE HYDROLASE"/>
    <property type="match status" value="1"/>
</dbReference>
<dbReference type="SFLD" id="SFLDG01132">
    <property type="entry name" value="C1.5.3:_5'-Nucleotidase_Like"/>
    <property type="match status" value="1"/>
</dbReference>
<dbReference type="InterPro" id="IPR023214">
    <property type="entry name" value="HAD_sf"/>
</dbReference>
<dbReference type="RefSeq" id="WP_005434004.1">
    <property type="nucleotide sequence ID" value="NZ_JH815514.1"/>
</dbReference>
<dbReference type="EMBL" id="ADMG01000017">
    <property type="protein sequence ID" value="EKB31721.1"/>
    <property type="molecule type" value="Genomic_DNA"/>
</dbReference>
<evidence type="ECO:0000313" key="2">
    <source>
        <dbReference type="Proteomes" id="UP000005835"/>
    </source>
</evidence>
<dbReference type="OrthoDB" id="8558420at2"/>
<dbReference type="SUPFAM" id="SSF56784">
    <property type="entry name" value="HAD-like"/>
    <property type="match status" value="1"/>
</dbReference>
<keyword evidence="2" id="KW-1185">Reference proteome</keyword>